<protein>
    <recommendedName>
        <fullName evidence="3">DUF3277 family protein</fullName>
    </recommendedName>
</protein>
<organism evidence="1 2">
    <name type="scientific">Latilactobacillus curvatus</name>
    <name type="common">Lactobacillus curvatus</name>
    <dbReference type="NCBI Taxonomy" id="28038"/>
    <lineage>
        <taxon>Bacteria</taxon>
        <taxon>Bacillati</taxon>
        <taxon>Bacillota</taxon>
        <taxon>Bacilli</taxon>
        <taxon>Lactobacillales</taxon>
        <taxon>Lactobacillaceae</taxon>
        <taxon>Latilactobacillus</taxon>
    </lineage>
</organism>
<dbReference type="Proteomes" id="UP000199749">
    <property type="component" value="Chromosome"/>
</dbReference>
<sequence>MEEKLMYDAKECHISVDGRVVQGFQANDMFTAQLKEDRIRTSVDAQGTASVAINNSHLGQIVINLSGNSVDHKRLNQLANSSKSVPIVITTPYEKITSNQAICTKPANAAFGKDTPARTYTFEALDMQVDVI</sequence>
<reference evidence="1 2" key="1">
    <citation type="submission" date="2017-07" db="EMBL/GenBank/DDBJ databases">
        <title>Lactobacillus curvatus MRS6 whole genome.</title>
        <authorList>
            <person name="Jans C."/>
            <person name="Lagler S."/>
            <person name="Lacroix C."/>
            <person name="Meile L."/>
            <person name="Stevens M.J.A."/>
        </authorList>
    </citation>
    <scope>NUCLEOTIDE SEQUENCE [LARGE SCALE GENOMIC DNA]</scope>
    <source>
        <strain evidence="1 2">MRS6</strain>
    </source>
</reference>
<proteinExistence type="predicted"/>
<dbReference type="AlphaFoldDB" id="A0AAC9Y0R5"/>
<evidence type="ECO:0000313" key="1">
    <source>
        <dbReference type="EMBL" id="ASN59836.1"/>
    </source>
</evidence>
<evidence type="ECO:0000313" key="2">
    <source>
        <dbReference type="Proteomes" id="UP000199749"/>
    </source>
</evidence>
<gene>
    <name evidence="1" type="ORF">CG419_03990</name>
</gene>
<name>A0AAC9Y0R5_LATCU</name>
<dbReference type="RefSeq" id="WP_089556546.1">
    <property type="nucleotide sequence ID" value="NZ_CP022474.1"/>
</dbReference>
<evidence type="ECO:0008006" key="3">
    <source>
        <dbReference type="Google" id="ProtNLM"/>
    </source>
</evidence>
<accession>A0AAC9Y0R5</accession>
<dbReference type="EMBL" id="CP022474">
    <property type="protein sequence ID" value="ASN59836.1"/>
    <property type="molecule type" value="Genomic_DNA"/>
</dbReference>